<dbReference type="Gene3D" id="3.90.470.10">
    <property type="entry name" value="Ribosomal protein L22/L17"/>
    <property type="match status" value="1"/>
</dbReference>
<keyword evidence="3" id="KW-0694">RNA-binding</keyword>
<evidence type="ECO:0000256" key="2">
    <source>
        <dbReference type="ARBA" id="ARBA00022730"/>
    </source>
</evidence>
<feature type="compositionally biased region" description="Acidic residues" evidence="6">
    <location>
        <begin position="169"/>
        <end position="206"/>
    </location>
</feature>
<protein>
    <recommendedName>
        <fullName evidence="8">50S ribosomal protein L22</fullName>
    </recommendedName>
</protein>
<evidence type="ECO:0000256" key="4">
    <source>
        <dbReference type="ARBA" id="ARBA00022980"/>
    </source>
</evidence>
<keyword evidence="5" id="KW-0687">Ribonucleoprotein</keyword>
<name>A0A381RCU1_9ZZZZ</name>
<dbReference type="PANTHER" id="PTHR13501">
    <property type="entry name" value="CHLOROPLAST 50S RIBOSOMAL PROTEIN L22-RELATED"/>
    <property type="match status" value="1"/>
</dbReference>
<dbReference type="PROSITE" id="PS00464">
    <property type="entry name" value="RIBOSOMAL_L22"/>
    <property type="match status" value="1"/>
</dbReference>
<keyword evidence="4" id="KW-0689">Ribosomal protein</keyword>
<feature type="region of interest" description="Disordered" evidence="6">
    <location>
        <begin position="107"/>
        <end position="206"/>
    </location>
</feature>
<dbReference type="GO" id="GO:0003735">
    <property type="term" value="F:structural constituent of ribosome"/>
    <property type="evidence" value="ECO:0007669"/>
    <property type="project" value="InterPro"/>
</dbReference>
<dbReference type="NCBIfam" id="TIGR01044">
    <property type="entry name" value="rplV_bact"/>
    <property type="match status" value="1"/>
</dbReference>
<dbReference type="Pfam" id="PF00237">
    <property type="entry name" value="Ribosomal_L22"/>
    <property type="match status" value="1"/>
</dbReference>
<dbReference type="InterPro" id="IPR018260">
    <property type="entry name" value="Ribosomal_uL22_CS"/>
</dbReference>
<evidence type="ECO:0000256" key="3">
    <source>
        <dbReference type="ARBA" id="ARBA00022884"/>
    </source>
</evidence>
<dbReference type="InterPro" id="IPR005727">
    <property type="entry name" value="Ribosomal_uL22_bac/chlpt-type"/>
</dbReference>
<dbReference type="InterPro" id="IPR036394">
    <property type="entry name" value="Ribosomal_uL22_sf"/>
</dbReference>
<dbReference type="EMBL" id="UINC01001816">
    <property type="protein sequence ID" value="SUZ89391.1"/>
    <property type="molecule type" value="Genomic_DNA"/>
</dbReference>
<sequence length="206" mass="22716">VRVVLDLIRDEDLGRAREELQFCDRGAATIISKVLESAVANAENNEHLSADELYVAECWADEGPTLKRWRPRARGRATRINKQTCHVTVVVAQLNDDELETRAARLEASGRRTADADRAARVAASKADDEGTEGNDPTTVDEETTHTEDMTDHAAEETTDDVTTIEQNETSEDVADDTDQDEVVDVETPDDAETADESTDEDEKEA</sequence>
<evidence type="ECO:0000256" key="5">
    <source>
        <dbReference type="ARBA" id="ARBA00023274"/>
    </source>
</evidence>
<accession>A0A381RCU1</accession>
<comment type="similarity">
    <text evidence="1">Belongs to the universal ribosomal protein uL22 family.</text>
</comment>
<evidence type="ECO:0000256" key="6">
    <source>
        <dbReference type="SAM" id="MobiDB-lite"/>
    </source>
</evidence>
<reference evidence="7" key="1">
    <citation type="submission" date="2018-05" db="EMBL/GenBank/DDBJ databases">
        <authorList>
            <person name="Lanie J.A."/>
            <person name="Ng W.-L."/>
            <person name="Kazmierczak K.M."/>
            <person name="Andrzejewski T.M."/>
            <person name="Davidsen T.M."/>
            <person name="Wayne K.J."/>
            <person name="Tettelin H."/>
            <person name="Glass J.I."/>
            <person name="Rusch D."/>
            <person name="Podicherti R."/>
            <person name="Tsui H.-C.T."/>
            <person name="Winkler M.E."/>
        </authorList>
    </citation>
    <scope>NUCLEOTIDE SEQUENCE</scope>
</reference>
<feature type="non-terminal residue" evidence="7">
    <location>
        <position position="1"/>
    </location>
</feature>
<evidence type="ECO:0008006" key="8">
    <source>
        <dbReference type="Google" id="ProtNLM"/>
    </source>
</evidence>
<dbReference type="InterPro" id="IPR001063">
    <property type="entry name" value="Ribosomal_uL22"/>
</dbReference>
<feature type="compositionally biased region" description="Basic and acidic residues" evidence="6">
    <location>
        <begin position="143"/>
        <end position="156"/>
    </location>
</feature>
<organism evidence="7">
    <name type="scientific">marine metagenome</name>
    <dbReference type="NCBI Taxonomy" id="408172"/>
    <lineage>
        <taxon>unclassified sequences</taxon>
        <taxon>metagenomes</taxon>
        <taxon>ecological metagenomes</taxon>
    </lineage>
</organism>
<feature type="compositionally biased region" description="Basic and acidic residues" evidence="6">
    <location>
        <begin position="107"/>
        <end position="120"/>
    </location>
</feature>
<dbReference type="PANTHER" id="PTHR13501:SF8">
    <property type="entry name" value="LARGE RIBOSOMAL SUBUNIT PROTEIN UL22M"/>
    <property type="match status" value="1"/>
</dbReference>
<gene>
    <name evidence="7" type="ORF">METZ01_LOCUS42245</name>
</gene>
<proteinExistence type="inferred from homology"/>
<dbReference type="GO" id="GO:0006412">
    <property type="term" value="P:translation"/>
    <property type="evidence" value="ECO:0007669"/>
    <property type="project" value="InterPro"/>
</dbReference>
<dbReference type="GO" id="GO:0022625">
    <property type="term" value="C:cytosolic large ribosomal subunit"/>
    <property type="evidence" value="ECO:0007669"/>
    <property type="project" value="TreeGrafter"/>
</dbReference>
<evidence type="ECO:0000313" key="7">
    <source>
        <dbReference type="EMBL" id="SUZ89391.1"/>
    </source>
</evidence>
<dbReference type="InterPro" id="IPR047867">
    <property type="entry name" value="Ribosomal_uL22_bac/org-type"/>
</dbReference>
<dbReference type="CDD" id="cd00336">
    <property type="entry name" value="Ribosomal_L22"/>
    <property type="match status" value="1"/>
</dbReference>
<dbReference type="GO" id="GO:0019843">
    <property type="term" value="F:rRNA binding"/>
    <property type="evidence" value="ECO:0007669"/>
    <property type="project" value="UniProtKB-KW"/>
</dbReference>
<dbReference type="SUPFAM" id="SSF54843">
    <property type="entry name" value="Ribosomal protein L22"/>
    <property type="match status" value="1"/>
</dbReference>
<keyword evidence="2" id="KW-0699">rRNA-binding</keyword>
<evidence type="ECO:0000256" key="1">
    <source>
        <dbReference type="ARBA" id="ARBA00009451"/>
    </source>
</evidence>
<dbReference type="AlphaFoldDB" id="A0A381RCU1"/>